<gene>
    <name evidence="2" type="ORF">AB0887_10895</name>
</gene>
<reference evidence="2 3" key="1">
    <citation type="submission" date="2024-06" db="EMBL/GenBank/DDBJ databases">
        <title>The Natural Products Discovery Center: Release of the First 8490 Sequenced Strains for Exploring Actinobacteria Biosynthetic Diversity.</title>
        <authorList>
            <person name="Kalkreuter E."/>
            <person name="Kautsar S.A."/>
            <person name="Yang D."/>
            <person name="Bader C.D."/>
            <person name="Teijaro C.N."/>
            <person name="Fluegel L."/>
            <person name="Davis C.M."/>
            <person name="Simpson J.R."/>
            <person name="Lauterbach L."/>
            <person name="Steele A.D."/>
            <person name="Gui C."/>
            <person name="Meng S."/>
            <person name="Li G."/>
            <person name="Viehrig K."/>
            <person name="Ye F."/>
            <person name="Su P."/>
            <person name="Kiefer A.F."/>
            <person name="Nichols A."/>
            <person name="Cepeda A.J."/>
            <person name="Yan W."/>
            <person name="Fan B."/>
            <person name="Jiang Y."/>
            <person name="Adhikari A."/>
            <person name="Zheng C.-J."/>
            <person name="Schuster L."/>
            <person name="Cowan T.M."/>
            <person name="Smanski M.J."/>
            <person name="Chevrette M.G."/>
            <person name="De Carvalho L.P.S."/>
            <person name="Shen B."/>
        </authorList>
    </citation>
    <scope>NUCLEOTIDE SEQUENCE [LARGE SCALE GENOMIC DNA]</scope>
    <source>
        <strain evidence="2 3">NPDC047833</strain>
    </source>
</reference>
<name>A0ABV3LSM9_9ACTN</name>
<evidence type="ECO:0000256" key="1">
    <source>
        <dbReference type="SAM" id="SignalP"/>
    </source>
</evidence>
<dbReference type="RefSeq" id="WP_359770622.1">
    <property type="nucleotide sequence ID" value="NZ_JBEYRR010000001.1"/>
</dbReference>
<evidence type="ECO:0008006" key="4">
    <source>
        <dbReference type="Google" id="ProtNLM"/>
    </source>
</evidence>
<evidence type="ECO:0000313" key="3">
    <source>
        <dbReference type="Proteomes" id="UP001553843"/>
    </source>
</evidence>
<accession>A0ABV3LSM9</accession>
<protein>
    <recommendedName>
        <fullName evidence="4">Ig-like domain-containing protein</fullName>
    </recommendedName>
</protein>
<dbReference type="EMBL" id="JBEYRS010000003">
    <property type="protein sequence ID" value="MEW2362454.1"/>
    <property type="molecule type" value="Genomic_DNA"/>
</dbReference>
<feature type="chain" id="PRO_5046829378" description="Ig-like domain-containing protein" evidence="1">
    <location>
        <begin position="30"/>
        <end position="200"/>
    </location>
</feature>
<keyword evidence="1" id="KW-0732">Signal</keyword>
<comment type="caution">
    <text evidence="2">The sequence shown here is derived from an EMBL/GenBank/DDBJ whole genome shotgun (WGS) entry which is preliminary data.</text>
</comment>
<keyword evidence="3" id="KW-1185">Reference proteome</keyword>
<organism evidence="2 3">
    <name type="scientific">Streptomyces huasconensis</name>
    <dbReference type="NCBI Taxonomy" id="1854574"/>
    <lineage>
        <taxon>Bacteria</taxon>
        <taxon>Bacillati</taxon>
        <taxon>Actinomycetota</taxon>
        <taxon>Actinomycetes</taxon>
        <taxon>Kitasatosporales</taxon>
        <taxon>Streptomycetaceae</taxon>
        <taxon>Streptomyces</taxon>
    </lineage>
</organism>
<dbReference type="Proteomes" id="UP001553843">
    <property type="component" value="Unassembled WGS sequence"/>
</dbReference>
<proteinExistence type="predicted"/>
<evidence type="ECO:0000313" key="2">
    <source>
        <dbReference type="EMBL" id="MEW2362454.1"/>
    </source>
</evidence>
<feature type="signal peptide" evidence="1">
    <location>
        <begin position="1"/>
        <end position="29"/>
    </location>
</feature>
<sequence>MRAVHHLRAAAVTATAVLTLFATGSTSQAGPQTAGAPSAAVAAPRATLKCSLRTGPGQRITFSPAVTSTPRKISARGSANLDNCTSPNGRQPRIRSGRITLKGSAHASCSRAKSLKGKATATWYSGPNRTGRVLGHSALRPAPHGTRGYTAADSFLNGTVTSGRMAHRSFSGTAVPTNNVRHCFSRGLGYIEGRGNLTVR</sequence>